<protein>
    <submittedName>
        <fullName evidence="1">Uncharacterized protein</fullName>
    </submittedName>
</protein>
<sequence>MSVWSIECVTGLSLHAKVHKNFNVIGVLVYILLFQESSTGDQLRRRD</sequence>
<name>A7ENH8_SCLS1</name>
<dbReference type="AlphaFoldDB" id="A7ENH8"/>
<organism evidence="1 2">
    <name type="scientific">Sclerotinia sclerotiorum (strain ATCC 18683 / 1980 / Ss-1)</name>
    <name type="common">White mold</name>
    <name type="synonym">Whetzelinia sclerotiorum</name>
    <dbReference type="NCBI Taxonomy" id="665079"/>
    <lineage>
        <taxon>Eukaryota</taxon>
        <taxon>Fungi</taxon>
        <taxon>Dikarya</taxon>
        <taxon>Ascomycota</taxon>
        <taxon>Pezizomycotina</taxon>
        <taxon>Leotiomycetes</taxon>
        <taxon>Helotiales</taxon>
        <taxon>Sclerotiniaceae</taxon>
        <taxon>Sclerotinia</taxon>
    </lineage>
</organism>
<evidence type="ECO:0000313" key="1">
    <source>
        <dbReference type="EMBL" id="EDO04394.1"/>
    </source>
</evidence>
<dbReference type="KEGG" id="ssl:SS1G_06877"/>
<evidence type="ECO:0000313" key="2">
    <source>
        <dbReference type="Proteomes" id="UP000001312"/>
    </source>
</evidence>
<accession>A7ENH8</accession>
<keyword evidence="2" id="KW-1185">Reference proteome</keyword>
<dbReference type="EMBL" id="CH476628">
    <property type="protein sequence ID" value="EDO04394.1"/>
    <property type="molecule type" value="Genomic_DNA"/>
</dbReference>
<dbReference type="InParanoid" id="A7ENH8"/>
<proteinExistence type="predicted"/>
<reference evidence="2" key="1">
    <citation type="journal article" date="2011" name="PLoS Genet.">
        <title>Genomic analysis of the necrotrophic fungal pathogens Sclerotinia sclerotiorum and Botrytis cinerea.</title>
        <authorList>
            <person name="Amselem J."/>
            <person name="Cuomo C.A."/>
            <person name="van Kan J.A."/>
            <person name="Viaud M."/>
            <person name="Benito E.P."/>
            <person name="Couloux A."/>
            <person name="Coutinho P.M."/>
            <person name="de Vries R.P."/>
            <person name="Dyer P.S."/>
            <person name="Fillinger S."/>
            <person name="Fournier E."/>
            <person name="Gout L."/>
            <person name="Hahn M."/>
            <person name="Kohn L."/>
            <person name="Lapalu N."/>
            <person name="Plummer K.M."/>
            <person name="Pradier J.M."/>
            <person name="Quevillon E."/>
            <person name="Sharon A."/>
            <person name="Simon A."/>
            <person name="ten Have A."/>
            <person name="Tudzynski B."/>
            <person name="Tudzynski P."/>
            <person name="Wincker P."/>
            <person name="Andrew M."/>
            <person name="Anthouard V."/>
            <person name="Beever R.E."/>
            <person name="Beffa R."/>
            <person name="Benoit I."/>
            <person name="Bouzid O."/>
            <person name="Brault B."/>
            <person name="Chen Z."/>
            <person name="Choquer M."/>
            <person name="Collemare J."/>
            <person name="Cotton P."/>
            <person name="Danchin E.G."/>
            <person name="Da Silva C."/>
            <person name="Gautier A."/>
            <person name="Giraud C."/>
            <person name="Giraud T."/>
            <person name="Gonzalez C."/>
            <person name="Grossetete S."/>
            <person name="Guldener U."/>
            <person name="Henrissat B."/>
            <person name="Howlett B.J."/>
            <person name="Kodira C."/>
            <person name="Kretschmer M."/>
            <person name="Lappartient A."/>
            <person name="Leroch M."/>
            <person name="Levis C."/>
            <person name="Mauceli E."/>
            <person name="Neuveglise C."/>
            <person name="Oeser B."/>
            <person name="Pearson M."/>
            <person name="Poulain J."/>
            <person name="Poussereau N."/>
            <person name="Quesneville H."/>
            <person name="Rascle C."/>
            <person name="Schumacher J."/>
            <person name="Segurens B."/>
            <person name="Sexton A."/>
            <person name="Silva E."/>
            <person name="Sirven C."/>
            <person name="Soanes D.M."/>
            <person name="Talbot N.J."/>
            <person name="Templeton M."/>
            <person name="Yandava C."/>
            <person name="Yarden O."/>
            <person name="Zeng Q."/>
            <person name="Rollins J.A."/>
            <person name="Lebrun M.H."/>
            <person name="Dickman M."/>
        </authorList>
    </citation>
    <scope>NUCLEOTIDE SEQUENCE [LARGE SCALE GENOMIC DNA]</scope>
    <source>
        <strain evidence="2">ATCC 18683 / 1980 / Ss-1</strain>
    </source>
</reference>
<gene>
    <name evidence="1" type="ORF">SS1G_06877</name>
</gene>
<dbReference type="GeneID" id="5488820"/>
<dbReference type="RefSeq" id="XP_001592636.1">
    <property type="nucleotide sequence ID" value="XM_001592586.1"/>
</dbReference>
<dbReference type="Proteomes" id="UP000001312">
    <property type="component" value="Unassembled WGS sequence"/>
</dbReference>